<dbReference type="SMART" id="SM00966">
    <property type="entry name" value="SpoVT_AbrB"/>
    <property type="match status" value="1"/>
</dbReference>
<accession>A0ABS3J6G3</accession>
<dbReference type="Gene3D" id="2.10.260.10">
    <property type="match status" value="1"/>
</dbReference>
<name>A0ABS3J6G3_9HYPH</name>
<evidence type="ECO:0000313" key="2">
    <source>
        <dbReference type="EMBL" id="MBO0905250.1"/>
    </source>
</evidence>
<keyword evidence="3" id="KW-1185">Reference proteome</keyword>
<dbReference type="EMBL" id="JAFMPY010000020">
    <property type="protein sequence ID" value="MBO0905250.1"/>
    <property type="molecule type" value="Genomic_DNA"/>
</dbReference>
<evidence type="ECO:0000313" key="3">
    <source>
        <dbReference type="Proteomes" id="UP000664288"/>
    </source>
</evidence>
<feature type="domain" description="SpoVT-AbrB" evidence="1">
    <location>
        <begin position="5"/>
        <end position="51"/>
    </location>
</feature>
<dbReference type="RefSeq" id="WP_207351895.1">
    <property type="nucleotide sequence ID" value="NZ_JAFMPY010000020.1"/>
</dbReference>
<comment type="caution">
    <text evidence="2">The sequence shown here is derived from an EMBL/GenBank/DDBJ whole genome shotgun (WGS) entry which is preliminary data.</text>
</comment>
<dbReference type="SUPFAM" id="SSF89447">
    <property type="entry name" value="AbrB/MazE/MraZ-like"/>
    <property type="match status" value="1"/>
</dbReference>
<evidence type="ECO:0000259" key="1">
    <source>
        <dbReference type="SMART" id="SM00966"/>
    </source>
</evidence>
<dbReference type="Pfam" id="PF04014">
    <property type="entry name" value="MazE_antitoxin"/>
    <property type="match status" value="1"/>
</dbReference>
<dbReference type="InterPro" id="IPR037914">
    <property type="entry name" value="SpoVT-AbrB_sf"/>
</dbReference>
<protein>
    <submittedName>
        <fullName evidence="2">Type II toxin-antitoxin system PrlF family antitoxin</fullName>
    </submittedName>
</protein>
<proteinExistence type="predicted"/>
<dbReference type="NCBIfam" id="TIGR01439">
    <property type="entry name" value="lp_hng_hel_AbrB"/>
    <property type="match status" value="1"/>
</dbReference>
<gene>
    <name evidence="2" type="ORF">J1C47_16515</name>
</gene>
<dbReference type="InterPro" id="IPR007159">
    <property type="entry name" value="SpoVT-AbrB_dom"/>
</dbReference>
<organism evidence="2 3">
    <name type="scientific">Jiella sonneratiae</name>
    <dbReference type="NCBI Taxonomy" id="2816856"/>
    <lineage>
        <taxon>Bacteria</taxon>
        <taxon>Pseudomonadati</taxon>
        <taxon>Pseudomonadota</taxon>
        <taxon>Alphaproteobacteria</taxon>
        <taxon>Hyphomicrobiales</taxon>
        <taxon>Aurantimonadaceae</taxon>
        <taxon>Jiella</taxon>
    </lineage>
</organism>
<reference evidence="2 3" key="1">
    <citation type="submission" date="2021-03" db="EMBL/GenBank/DDBJ databases">
        <title>Whole genome sequence of Jiella sp. MQZ13P-4.</title>
        <authorList>
            <person name="Tuo L."/>
        </authorList>
    </citation>
    <scope>NUCLEOTIDE SEQUENCE [LARGE SCALE GENOMIC DNA]</scope>
    <source>
        <strain evidence="2 3">MQZ13P-4</strain>
    </source>
</reference>
<dbReference type="Proteomes" id="UP000664288">
    <property type="component" value="Unassembled WGS sequence"/>
</dbReference>
<sequence>MGILGRITSKGQTTVPKAVRDALGLHEGSMVEWEVADGRAYLLSKSVDIAELAGILGNPLGRALTDEEMDDAIGQAVAEDDERIRREWHERRHDGR</sequence>